<evidence type="ECO:0000313" key="2">
    <source>
        <dbReference type="Proteomes" id="UP000830395"/>
    </source>
</evidence>
<comment type="caution">
    <text evidence="1">The sequence shown here is derived from an EMBL/GenBank/DDBJ whole genome shotgun (WGS) entry which is preliminary data.</text>
</comment>
<evidence type="ECO:0000313" key="1">
    <source>
        <dbReference type="EMBL" id="MCJ8734669.1"/>
    </source>
</evidence>
<dbReference type="EMBL" id="CM040982">
    <property type="protein sequence ID" value="MCJ8734669.1"/>
    <property type="molecule type" value="Genomic_DNA"/>
</dbReference>
<gene>
    <name evidence="1" type="ORF">PDJAM_G00238000</name>
</gene>
<sequence length="677" mass="77366">MGSLVQEVKRWATEELDLPPHNLPHDSYIKTLCVGTGASIWKYVIQHIYSERKVRLMRGNLQWVMGSLEPIKGVSGHKAGDTLDGVPTHRTAIDTKDGRRQSCLKQVEGQNKDARRVELQREISELHAELSHIDQKISTAEEQLANEEQNVNRHCAQYEESRLRELMLDSFRLRCTEERDALSHDTQTISSQRQALEQLSRKAEVKLVFGGSDDGDSGTAAEPLVLRNVRDLCRERVLFFQSLQDNMLKSTSSEFTPDQRNAAYQHWLSAVEDVLRSHPPNQVLLALQALASKQQVALEEKTAALDVERDVSALGFRYESNHLLDVSMEEEEHLPPVRSLLQSAWEEVEQCYMHLAEVRSRAQRLHADLDTLKKEVQLRILGQDDPVNPTARSVFELELQAVRQAAVGGSVREQCAQLQLENREKREALRSLHTQWQSIMDFRQLVDIRQEQIRSLIKGNSTMKTELARVHSELRQFVLEKLSPEFEGVIRSANELRNSVSHEAKLFNSVSLAALDRRIVDGERIPVDQLSLYRGKSPALQAVHQSLCTPLYMAPELLFSQAVSQRLQLRFLRRLLQLRTDSLTDMQNRTAQLPAPNQQALLQRVKAEDADLLQSLLPRLQELTQRCSKGVAYASQVNTAITHWWEQPAQFALPDMQQEGLTFQQWLQRWKLATKAL</sequence>
<protein>
    <submittedName>
        <fullName evidence="1">Uncharacterized protein</fullName>
    </submittedName>
</protein>
<organism evidence="1 2">
    <name type="scientific">Pangasius djambal</name>
    <dbReference type="NCBI Taxonomy" id="1691987"/>
    <lineage>
        <taxon>Eukaryota</taxon>
        <taxon>Metazoa</taxon>
        <taxon>Chordata</taxon>
        <taxon>Craniata</taxon>
        <taxon>Vertebrata</taxon>
        <taxon>Euteleostomi</taxon>
        <taxon>Actinopterygii</taxon>
        <taxon>Neopterygii</taxon>
        <taxon>Teleostei</taxon>
        <taxon>Ostariophysi</taxon>
        <taxon>Siluriformes</taxon>
        <taxon>Pangasiidae</taxon>
        <taxon>Pangasius</taxon>
    </lineage>
</organism>
<proteinExistence type="predicted"/>
<reference evidence="1" key="1">
    <citation type="submission" date="2020-02" db="EMBL/GenBank/DDBJ databases">
        <title>Genome sequencing of the panga catfish, Pangasius djambal.</title>
        <authorList>
            <person name="Wen M."/>
            <person name="Zahm M."/>
            <person name="Roques C."/>
            <person name="Cabau C."/>
            <person name="Klopp C."/>
            <person name="Donnadieu C."/>
            <person name="Jouanno E."/>
            <person name="Avarre J.-C."/>
            <person name="Campet M."/>
            <person name="Ha T."/>
            <person name="Dugue R."/>
            <person name="Lampietro C."/>
            <person name="Louis A."/>
            <person name="Herpin A."/>
            <person name="Echchiki A."/>
            <person name="Berthelot C."/>
            <person name="Parey E."/>
            <person name="Roest-Crollius H."/>
            <person name="Braasch I."/>
            <person name="Postlethwait J.H."/>
            <person name="Bobe J."/>
            <person name="Montfort J."/>
            <person name="Bouchez O."/>
            <person name="Begum T."/>
            <person name="Schartl M."/>
            <person name="Gustiano R."/>
            <person name="Guiguen Y."/>
        </authorList>
    </citation>
    <scope>NUCLEOTIDE SEQUENCE</scope>
    <source>
        <strain evidence="1">Pdj_M5554</strain>
    </source>
</reference>
<dbReference type="Proteomes" id="UP000830395">
    <property type="component" value="Chromosome 8"/>
</dbReference>
<name>A0ACC5YG84_9TELE</name>
<keyword evidence="2" id="KW-1185">Reference proteome</keyword>
<accession>A0ACC5YG84</accession>